<evidence type="ECO:0000259" key="7">
    <source>
        <dbReference type="Pfam" id="PF00006"/>
    </source>
</evidence>
<keyword evidence="5" id="KW-1278">Translocase</keyword>
<sequence length="341" mass="38847">MLQHAISKQAEADVIIVAACGERANEVVEIFTEFPELVDPRTGRKLMERTTIICNTSNMPVAAREASVYTAMTIGEYYRAMGLRVLLLADSTSRWAQALREMSNRMEELPGADAFPMDLPAIISNFYARAGIVNLKNGKSGSVTFIGTVSPAGGNLKEPVTESTKKAARCFYALSQNRADRKRYPAVDPIDSYSKYLEYPEIIEDLKKRISEDWVEKVLKGKNIVLRGKEAYEQINILGDDGVPLEYHKRFWKSELIDFIVLQQDAFDKIDSSTPLDRQAYMYSLVISICDKDFEFDNFEECSVFYKGLINTLRQMNYTEFKSEEFNKYLDQLNNQMNNGK</sequence>
<comment type="similarity">
    <text evidence="1">Belongs to the ATPase alpha/beta chains family.</text>
</comment>
<evidence type="ECO:0000256" key="4">
    <source>
        <dbReference type="ARBA" id="ARBA00022840"/>
    </source>
</evidence>
<dbReference type="Pfam" id="PF00006">
    <property type="entry name" value="ATP-synt_ab"/>
    <property type="match status" value="1"/>
</dbReference>
<keyword evidence="2" id="KW-0813">Transport</keyword>
<proteinExistence type="inferred from homology"/>
<dbReference type="InterPro" id="IPR022878">
    <property type="entry name" value="V-ATPase_asu"/>
</dbReference>
<keyword evidence="6" id="KW-0406">Ion transport</keyword>
<dbReference type="PROSITE" id="PS00152">
    <property type="entry name" value="ATPASE_ALPHA_BETA"/>
    <property type="match status" value="1"/>
</dbReference>
<dbReference type="GO" id="GO:0046034">
    <property type="term" value="P:ATP metabolic process"/>
    <property type="evidence" value="ECO:0007669"/>
    <property type="project" value="InterPro"/>
</dbReference>
<evidence type="ECO:0000313" key="8">
    <source>
        <dbReference type="EMBL" id="MPM70572.1"/>
    </source>
</evidence>
<accession>A0A645BZ01</accession>
<evidence type="ECO:0000256" key="3">
    <source>
        <dbReference type="ARBA" id="ARBA00022741"/>
    </source>
</evidence>
<organism evidence="8">
    <name type="scientific">bioreactor metagenome</name>
    <dbReference type="NCBI Taxonomy" id="1076179"/>
    <lineage>
        <taxon>unclassified sequences</taxon>
        <taxon>metagenomes</taxon>
        <taxon>ecological metagenomes</taxon>
    </lineage>
</organism>
<name>A0A645BZ01_9ZZZZ</name>
<keyword evidence="4" id="KW-0067">ATP-binding</keyword>
<evidence type="ECO:0000256" key="2">
    <source>
        <dbReference type="ARBA" id="ARBA00022448"/>
    </source>
</evidence>
<evidence type="ECO:0000256" key="5">
    <source>
        <dbReference type="ARBA" id="ARBA00022967"/>
    </source>
</evidence>
<dbReference type="InterPro" id="IPR024034">
    <property type="entry name" value="ATPase_F1/V1_b/a_C"/>
</dbReference>
<dbReference type="GO" id="GO:0005524">
    <property type="term" value="F:ATP binding"/>
    <property type="evidence" value="ECO:0007669"/>
    <property type="project" value="UniProtKB-KW"/>
</dbReference>
<evidence type="ECO:0000256" key="6">
    <source>
        <dbReference type="ARBA" id="ARBA00023065"/>
    </source>
</evidence>
<reference evidence="8" key="1">
    <citation type="submission" date="2019-08" db="EMBL/GenBank/DDBJ databases">
        <authorList>
            <person name="Kucharzyk K."/>
            <person name="Murdoch R.W."/>
            <person name="Higgins S."/>
            <person name="Loffler F."/>
        </authorList>
    </citation>
    <scope>NUCLEOTIDE SEQUENCE</scope>
</reference>
<protein>
    <submittedName>
        <fullName evidence="8">V-type sodium ATPase catalytic subunit A</fullName>
    </submittedName>
</protein>
<dbReference type="PANTHER" id="PTHR43607">
    <property type="entry name" value="V-TYPE PROTON ATPASE CATALYTIC SUBUNIT A"/>
    <property type="match status" value="1"/>
</dbReference>
<gene>
    <name evidence="8" type="primary">ntpA_17</name>
    <name evidence="8" type="ORF">SDC9_117527</name>
</gene>
<dbReference type="InterPro" id="IPR020003">
    <property type="entry name" value="ATPase_a/bsu_AS"/>
</dbReference>
<dbReference type="GO" id="GO:0046961">
    <property type="term" value="F:proton-transporting ATPase activity, rotational mechanism"/>
    <property type="evidence" value="ECO:0007669"/>
    <property type="project" value="InterPro"/>
</dbReference>
<dbReference type="EMBL" id="VSSQ01023553">
    <property type="protein sequence ID" value="MPM70572.1"/>
    <property type="molecule type" value="Genomic_DNA"/>
</dbReference>
<dbReference type="SUPFAM" id="SSF52540">
    <property type="entry name" value="P-loop containing nucleoside triphosphate hydrolases"/>
    <property type="match status" value="1"/>
</dbReference>
<dbReference type="PANTHER" id="PTHR43607:SF1">
    <property type="entry name" value="H(+)-TRANSPORTING TWO-SECTOR ATPASE"/>
    <property type="match status" value="1"/>
</dbReference>
<dbReference type="SUPFAM" id="SSF47917">
    <property type="entry name" value="C-terminal domain of alpha and beta subunits of F1 ATP synthase"/>
    <property type="match status" value="1"/>
</dbReference>
<dbReference type="AlphaFoldDB" id="A0A645BZ01"/>
<feature type="domain" description="ATPase F1/V1/A1 complex alpha/beta subunit nucleotide-binding" evidence="7">
    <location>
        <begin position="2"/>
        <end position="194"/>
    </location>
</feature>
<dbReference type="InterPro" id="IPR027417">
    <property type="entry name" value="P-loop_NTPase"/>
</dbReference>
<comment type="caution">
    <text evidence="8">The sequence shown here is derived from an EMBL/GenBank/DDBJ whole genome shotgun (WGS) entry which is preliminary data.</text>
</comment>
<keyword evidence="3" id="KW-0547">Nucleotide-binding</keyword>
<dbReference type="Gene3D" id="1.10.1140.10">
    <property type="entry name" value="Bovine Mitochondrial F1-atpase, Atp Synthase Beta Chain, Chain D, domain 3"/>
    <property type="match status" value="1"/>
</dbReference>
<dbReference type="InterPro" id="IPR000194">
    <property type="entry name" value="ATPase_F1/V1/A1_a/bsu_nucl-bd"/>
</dbReference>
<dbReference type="Gene3D" id="3.40.50.300">
    <property type="entry name" value="P-loop containing nucleotide triphosphate hydrolases"/>
    <property type="match status" value="1"/>
</dbReference>
<evidence type="ECO:0000256" key="1">
    <source>
        <dbReference type="ARBA" id="ARBA00008936"/>
    </source>
</evidence>